<reference evidence="2 4" key="1">
    <citation type="submission" date="2013-02" db="EMBL/GenBank/DDBJ databases">
        <title>The Genome Sequence of Enterococcus moraviensis BAA-383.</title>
        <authorList>
            <consortium name="The Broad Institute Genome Sequencing Platform"/>
            <consortium name="The Broad Institute Genome Sequencing Center for Infectious Disease"/>
            <person name="Earl A.M."/>
            <person name="Gilmore M.S."/>
            <person name="Lebreton F."/>
            <person name="Walker B."/>
            <person name="Young S.K."/>
            <person name="Zeng Q."/>
            <person name="Gargeya S."/>
            <person name="Fitzgerald M."/>
            <person name="Haas B."/>
            <person name="Abouelleil A."/>
            <person name="Alvarado L."/>
            <person name="Arachchi H.M."/>
            <person name="Berlin A.M."/>
            <person name="Chapman S.B."/>
            <person name="Dewar J."/>
            <person name="Goldberg J."/>
            <person name="Griggs A."/>
            <person name="Gujja S."/>
            <person name="Hansen M."/>
            <person name="Howarth C."/>
            <person name="Imamovic A."/>
            <person name="Larimer J."/>
            <person name="McCowan C."/>
            <person name="Murphy C."/>
            <person name="Neiman D."/>
            <person name="Pearson M."/>
            <person name="Priest M."/>
            <person name="Roberts A."/>
            <person name="Saif S."/>
            <person name="Shea T."/>
            <person name="Sisk P."/>
            <person name="Sykes S."/>
            <person name="Wortman J."/>
            <person name="Nusbaum C."/>
            <person name="Birren B."/>
        </authorList>
    </citation>
    <scope>NUCLEOTIDE SEQUENCE [LARGE SCALE GENOMIC DNA]</scope>
    <source>
        <strain evidence="2 4">ATCC BAA-383</strain>
    </source>
</reference>
<dbReference type="Gene3D" id="3.40.630.30">
    <property type="match status" value="1"/>
</dbReference>
<evidence type="ECO:0000259" key="1">
    <source>
        <dbReference type="PROSITE" id="PS51186"/>
    </source>
</evidence>
<dbReference type="PROSITE" id="PS51186">
    <property type="entry name" value="GNAT"/>
    <property type="match status" value="1"/>
</dbReference>
<dbReference type="GO" id="GO:0016747">
    <property type="term" value="F:acyltransferase activity, transferring groups other than amino-acyl groups"/>
    <property type="evidence" value="ECO:0007669"/>
    <property type="project" value="InterPro"/>
</dbReference>
<organism evidence="2 4">
    <name type="scientific">Enterococcus moraviensis ATCC BAA-383</name>
    <dbReference type="NCBI Taxonomy" id="1158609"/>
    <lineage>
        <taxon>Bacteria</taxon>
        <taxon>Bacillati</taxon>
        <taxon>Bacillota</taxon>
        <taxon>Bacilli</taxon>
        <taxon>Lactobacillales</taxon>
        <taxon>Enterococcaceae</taxon>
        <taxon>Enterococcus</taxon>
    </lineage>
</organism>
<dbReference type="PANTHER" id="PTHR43792:SF16">
    <property type="entry name" value="N-ACETYLTRANSFERASE DOMAIN-CONTAINING PROTEIN"/>
    <property type="match status" value="1"/>
</dbReference>
<comment type="caution">
    <text evidence="2">The sequence shown here is derived from an EMBL/GenBank/DDBJ whole genome shotgun (WGS) entry which is preliminary data.</text>
</comment>
<dbReference type="OrthoDB" id="9798081at2"/>
<reference evidence="3 5" key="2">
    <citation type="submission" date="2013-03" db="EMBL/GenBank/DDBJ databases">
        <title>The Genome Sequence of Enterococcus moraviensis BAA-383 (PacBio/Illumina hybrid assembly).</title>
        <authorList>
            <consortium name="The Broad Institute Genomics Platform"/>
            <consortium name="The Broad Institute Genome Sequencing Center for Infectious Disease"/>
            <person name="Earl A."/>
            <person name="Russ C."/>
            <person name="Gilmore M."/>
            <person name="Surin D."/>
            <person name="Walker B."/>
            <person name="Young S."/>
            <person name="Zeng Q."/>
            <person name="Gargeya S."/>
            <person name="Fitzgerald M."/>
            <person name="Haas B."/>
            <person name="Abouelleil A."/>
            <person name="Allen A.W."/>
            <person name="Alvarado L."/>
            <person name="Arachchi H.M."/>
            <person name="Berlin A.M."/>
            <person name="Chapman S.B."/>
            <person name="Gainer-Dewar J."/>
            <person name="Goldberg J."/>
            <person name="Griggs A."/>
            <person name="Gujja S."/>
            <person name="Hansen M."/>
            <person name="Howarth C."/>
            <person name="Imamovic A."/>
            <person name="Ireland A."/>
            <person name="Larimer J."/>
            <person name="McCowan C."/>
            <person name="Murphy C."/>
            <person name="Pearson M."/>
            <person name="Poon T.W."/>
            <person name="Priest M."/>
            <person name="Roberts A."/>
            <person name="Saif S."/>
            <person name="Shea T."/>
            <person name="Sisk P."/>
            <person name="Sykes S."/>
            <person name="Wortman J."/>
            <person name="Nusbaum C."/>
            <person name="Birren B."/>
        </authorList>
    </citation>
    <scope>NUCLEOTIDE SEQUENCE [LARGE SCALE GENOMIC DNA]</scope>
    <source>
        <strain evidence="3 5">ATCC BAA-383</strain>
    </source>
</reference>
<dbReference type="SUPFAM" id="SSF55729">
    <property type="entry name" value="Acyl-CoA N-acyltransferases (Nat)"/>
    <property type="match status" value="1"/>
</dbReference>
<dbReference type="InterPro" id="IPR016181">
    <property type="entry name" value="Acyl_CoA_acyltransferase"/>
</dbReference>
<evidence type="ECO:0000313" key="3">
    <source>
        <dbReference type="EMBL" id="EOT71765.1"/>
    </source>
</evidence>
<proteinExistence type="predicted"/>
<keyword evidence="5" id="KW-1185">Reference proteome</keyword>
<dbReference type="EMBL" id="ASWB01000002">
    <property type="protein sequence ID" value="EOT71765.1"/>
    <property type="molecule type" value="Genomic_DNA"/>
</dbReference>
<dbReference type="Proteomes" id="UP000014157">
    <property type="component" value="Unassembled WGS sequence"/>
</dbReference>
<dbReference type="RefSeq" id="WP_010765696.1">
    <property type="nucleotide sequence ID" value="NZ_ASWB01000002.1"/>
</dbReference>
<dbReference type="PANTHER" id="PTHR43792">
    <property type="entry name" value="GNAT FAMILY, PUTATIVE (AFU_ORTHOLOGUE AFUA_3G00765)-RELATED-RELATED"/>
    <property type="match status" value="1"/>
</dbReference>
<feature type="domain" description="N-acetyltransferase" evidence="1">
    <location>
        <begin position="7"/>
        <end position="170"/>
    </location>
</feature>
<dbReference type="Proteomes" id="UP000013781">
    <property type="component" value="Unassembled WGS sequence"/>
</dbReference>
<evidence type="ECO:0000313" key="4">
    <source>
        <dbReference type="Proteomes" id="UP000013781"/>
    </source>
</evidence>
<dbReference type="InterPro" id="IPR000182">
    <property type="entry name" value="GNAT_dom"/>
</dbReference>
<dbReference type="PATRIC" id="fig|1158609.3.peg.2278"/>
<dbReference type="STRING" id="155617.RV09_GL001995"/>
<sequence length="192" mass="22977">MIETRRLIIREIEETESDLNAIHKILSDDEVNQYLPWYPMKSIEDTKRFYKNNIERNYKRNKGYYFLVCLKENTLPIGYIAVNGAQGHDFGYGLQKEYWGKGIMTEAGKELIAFLKEQGWTYITGTHDIHNVTSGRVMEKLGLSYNYSYEEQWQPKDITVTFRLYQLNLDGNKKRVYKKYWDDYPRHFIEDL</sequence>
<dbReference type="Pfam" id="PF13302">
    <property type="entry name" value="Acetyltransf_3"/>
    <property type="match status" value="1"/>
</dbReference>
<evidence type="ECO:0000313" key="2">
    <source>
        <dbReference type="EMBL" id="EOH99060.1"/>
    </source>
</evidence>
<protein>
    <recommendedName>
        <fullName evidence="1">N-acetyltransferase domain-containing protein</fullName>
    </recommendedName>
</protein>
<accession>R2SUZ9</accession>
<dbReference type="AlphaFoldDB" id="R2SUZ9"/>
<dbReference type="eggNOG" id="COG1670">
    <property type="taxonomic scope" value="Bacteria"/>
</dbReference>
<dbReference type="EMBL" id="AJAS01000016">
    <property type="protein sequence ID" value="EOH99060.1"/>
    <property type="molecule type" value="Genomic_DNA"/>
</dbReference>
<gene>
    <name evidence="3" type="ORF">I586_01572</name>
    <name evidence="2" type="ORF">UAY_02329</name>
</gene>
<dbReference type="HOGENOM" id="CLU_013985_3_6_9"/>
<name>R2SUZ9_9ENTE</name>
<dbReference type="InterPro" id="IPR051531">
    <property type="entry name" value="N-acetyltransferase"/>
</dbReference>
<evidence type="ECO:0000313" key="5">
    <source>
        <dbReference type="Proteomes" id="UP000014157"/>
    </source>
</evidence>